<proteinExistence type="predicted"/>
<gene>
    <name evidence="1" type="ORF">F8M41_007935</name>
</gene>
<protein>
    <submittedName>
        <fullName evidence="1">Uncharacterized protein</fullName>
    </submittedName>
</protein>
<dbReference type="AlphaFoldDB" id="A0A8H4A2Q3"/>
<sequence>MITFKPYELTNSSIKQQESKISMTQKTVTNQNIKIPDLYIPDPIPINPNSLANIQKVLEHIEVISGIKSRKRKWLPVVYDGVPYNQALKLKKNFYDLKVFARCQGYQTDNQLEFFQKCSDHHKLWDSICNIYRYSMALELIWPYVSSHNNPTLNGYLEWAKNQTNETYKLKFEQPHVREVIENVSVVSRSGLHNQHQGLDAVMEEINKALKSLISPVPSQCHWEIAARNFTNFTKQIYAMIRIVCYNSDVNHQLELSGAALVSLLQTGNDIWHPIPIMKQEADALKNENVMRKKELLAIINSVLVSIPETQCPKYTNLKNKTKAMLLTILQEIRDLNNANEIMNEENIVSELADEEIA</sequence>
<evidence type="ECO:0000313" key="2">
    <source>
        <dbReference type="Proteomes" id="UP000439903"/>
    </source>
</evidence>
<name>A0A8H4A2Q3_GIGMA</name>
<dbReference type="OrthoDB" id="2422443at2759"/>
<comment type="caution">
    <text evidence="1">The sequence shown here is derived from an EMBL/GenBank/DDBJ whole genome shotgun (WGS) entry which is preliminary data.</text>
</comment>
<keyword evidence="2" id="KW-1185">Reference proteome</keyword>
<dbReference type="EMBL" id="WTPW01001815">
    <property type="protein sequence ID" value="KAF0412364.1"/>
    <property type="molecule type" value="Genomic_DNA"/>
</dbReference>
<accession>A0A8H4A2Q3</accession>
<reference evidence="1 2" key="1">
    <citation type="journal article" date="2019" name="Environ. Microbiol.">
        <title>At the nexus of three kingdoms: the genome of the mycorrhizal fungus Gigaspora margarita provides insights into plant, endobacterial and fungal interactions.</title>
        <authorList>
            <person name="Venice F."/>
            <person name="Ghignone S."/>
            <person name="Salvioli di Fossalunga A."/>
            <person name="Amselem J."/>
            <person name="Novero M."/>
            <person name="Xianan X."/>
            <person name="Sedzielewska Toro K."/>
            <person name="Morin E."/>
            <person name="Lipzen A."/>
            <person name="Grigoriev I.V."/>
            <person name="Henrissat B."/>
            <person name="Martin F.M."/>
            <person name="Bonfante P."/>
        </authorList>
    </citation>
    <scope>NUCLEOTIDE SEQUENCE [LARGE SCALE GENOMIC DNA]</scope>
    <source>
        <strain evidence="1 2">BEG34</strain>
    </source>
</reference>
<evidence type="ECO:0000313" key="1">
    <source>
        <dbReference type="EMBL" id="KAF0412364.1"/>
    </source>
</evidence>
<organism evidence="1 2">
    <name type="scientific">Gigaspora margarita</name>
    <dbReference type="NCBI Taxonomy" id="4874"/>
    <lineage>
        <taxon>Eukaryota</taxon>
        <taxon>Fungi</taxon>
        <taxon>Fungi incertae sedis</taxon>
        <taxon>Mucoromycota</taxon>
        <taxon>Glomeromycotina</taxon>
        <taxon>Glomeromycetes</taxon>
        <taxon>Diversisporales</taxon>
        <taxon>Gigasporaceae</taxon>
        <taxon>Gigaspora</taxon>
    </lineage>
</organism>
<dbReference type="Proteomes" id="UP000439903">
    <property type="component" value="Unassembled WGS sequence"/>
</dbReference>